<comment type="function">
    <text evidence="9">Catalyzes hydrolysis of the D-alanyl-D-alanine dipeptide.</text>
</comment>
<evidence type="ECO:0000256" key="3">
    <source>
        <dbReference type="ARBA" id="ARBA00022723"/>
    </source>
</evidence>
<dbReference type="Gene3D" id="3.30.1380.10">
    <property type="match status" value="1"/>
</dbReference>
<keyword evidence="4 9" id="KW-0378">Hydrolase</keyword>
<dbReference type="GO" id="GO:0071555">
    <property type="term" value="P:cell wall organization"/>
    <property type="evidence" value="ECO:0007669"/>
    <property type="project" value="UniProtKB-KW"/>
</dbReference>
<sequence length="218" mass="25074">MNIGGVPLEVLVPISGVVKKIQIYPYYYHMGHPGADDECYLRKAVLQKLVDASRLLPDDVYFVVLDGWRSYETQLSIYEQTKIALQEEGFEGEALTEELFKYVATPSEDISKPSPHLTGGAIDLTLAHANSWLPMGSDFDEFNAKSQPDWFEKKTDLTEEETEFLNNRNLLRKAMLAVGFIPNPDEWWHFEYGTKDWAKQNRLQNYYQGILNREKSEG</sequence>
<dbReference type="PANTHER" id="PTHR43126">
    <property type="entry name" value="D-ALANYL-D-ALANINE DIPEPTIDASE"/>
    <property type="match status" value="1"/>
</dbReference>
<dbReference type="GO" id="GO:0008270">
    <property type="term" value="F:zinc ion binding"/>
    <property type="evidence" value="ECO:0007669"/>
    <property type="project" value="UniProtKB-UniRule"/>
</dbReference>
<dbReference type="EMBL" id="PISD01000074">
    <property type="protein sequence ID" value="PKG26256.1"/>
    <property type="molecule type" value="Genomic_DNA"/>
</dbReference>
<evidence type="ECO:0000256" key="1">
    <source>
        <dbReference type="ARBA" id="ARBA00001362"/>
    </source>
</evidence>
<evidence type="ECO:0000256" key="2">
    <source>
        <dbReference type="ARBA" id="ARBA00022670"/>
    </source>
</evidence>
<dbReference type="HAMAP" id="MF_01924">
    <property type="entry name" value="A_A_dipeptidase"/>
    <property type="match status" value="1"/>
</dbReference>
<evidence type="ECO:0000313" key="10">
    <source>
        <dbReference type="EMBL" id="PKG26256.1"/>
    </source>
</evidence>
<feature type="site" description="Transition state stabilizer" evidence="9">
    <location>
        <position position="69"/>
    </location>
</feature>
<dbReference type="GO" id="GO:0006508">
    <property type="term" value="P:proteolysis"/>
    <property type="evidence" value="ECO:0007669"/>
    <property type="project" value="UniProtKB-KW"/>
</dbReference>
<dbReference type="Proteomes" id="UP000233343">
    <property type="component" value="Unassembled WGS sequence"/>
</dbReference>
<keyword evidence="8" id="KW-0961">Cell wall biogenesis/degradation</keyword>
<name>A0A2N0Z9R2_9BACI</name>
<dbReference type="Pfam" id="PF01427">
    <property type="entry name" value="Peptidase_M15"/>
    <property type="match status" value="1"/>
</dbReference>
<dbReference type="SUPFAM" id="SSF55166">
    <property type="entry name" value="Hedgehog/DD-peptidase"/>
    <property type="match status" value="1"/>
</dbReference>
<keyword evidence="11" id="KW-1185">Reference proteome</keyword>
<keyword evidence="2 9" id="KW-0645">Protease</keyword>
<evidence type="ECO:0000256" key="7">
    <source>
        <dbReference type="ARBA" id="ARBA00023049"/>
    </source>
</evidence>
<feature type="binding site" evidence="9">
    <location>
        <position position="123"/>
    </location>
    <ligand>
        <name>Zn(2+)</name>
        <dbReference type="ChEBI" id="CHEBI:29105"/>
        <note>catalytic</note>
    </ligand>
</feature>
<keyword evidence="7 9" id="KW-0482">Metalloprotease</keyword>
<dbReference type="InterPro" id="IPR009045">
    <property type="entry name" value="Zn_M74/Hedgehog-like"/>
</dbReference>
<evidence type="ECO:0000313" key="11">
    <source>
        <dbReference type="Proteomes" id="UP000233343"/>
    </source>
</evidence>
<gene>
    <name evidence="10" type="ORF">CWS20_24795</name>
</gene>
<reference evidence="10 11" key="1">
    <citation type="journal article" date="2010" name="Int. J. Syst. Evol. Microbiol.">
        <title>Bacillus horneckiae sp. nov., isolated from a spacecraft-assembly clean room.</title>
        <authorList>
            <person name="Vaishampayan P."/>
            <person name="Probst A."/>
            <person name="Krishnamurthi S."/>
            <person name="Ghosh S."/>
            <person name="Osman S."/>
            <person name="McDowall A."/>
            <person name="Ruckmani A."/>
            <person name="Mayilraj S."/>
            <person name="Venkateswaran K."/>
        </authorList>
    </citation>
    <scope>NUCLEOTIDE SEQUENCE [LARGE SCALE GENOMIC DNA]</scope>
    <source>
        <strain evidence="11">1PO1SC</strain>
    </source>
</reference>
<keyword evidence="6 9" id="KW-0224">Dipeptidase</keyword>
<comment type="similarity">
    <text evidence="9">Belongs to the peptidase M15D family.</text>
</comment>
<evidence type="ECO:0000256" key="4">
    <source>
        <dbReference type="ARBA" id="ARBA00022801"/>
    </source>
</evidence>
<keyword evidence="3 9" id="KW-0479">Metal-binding</keyword>
<evidence type="ECO:0000256" key="9">
    <source>
        <dbReference type="HAMAP-Rule" id="MF_01924"/>
    </source>
</evidence>
<organism evidence="10 11">
    <name type="scientific">Cytobacillus horneckiae</name>
    <dbReference type="NCBI Taxonomy" id="549687"/>
    <lineage>
        <taxon>Bacteria</taxon>
        <taxon>Bacillati</taxon>
        <taxon>Bacillota</taxon>
        <taxon>Bacilli</taxon>
        <taxon>Bacillales</taxon>
        <taxon>Bacillaceae</taxon>
        <taxon>Cytobacillus</taxon>
    </lineage>
</organism>
<evidence type="ECO:0000256" key="5">
    <source>
        <dbReference type="ARBA" id="ARBA00022833"/>
    </source>
</evidence>
<feature type="binding site" evidence="9">
    <location>
        <position position="189"/>
    </location>
    <ligand>
        <name>Zn(2+)</name>
        <dbReference type="ChEBI" id="CHEBI:29105"/>
        <note>catalytic</note>
    </ligand>
</feature>
<evidence type="ECO:0000256" key="8">
    <source>
        <dbReference type="ARBA" id="ARBA00023316"/>
    </source>
</evidence>
<feature type="binding site" evidence="9">
    <location>
        <position position="116"/>
    </location>
    <ligand>
        <name>Zn(2+)</name>
        <dbReference type="ChEBI" id="CHEBI:29105"/>
        <note>catalytic</note>
    </ligand>
</feature>
<feature type="active site" description="Proton donor/acceptor" evidence="9">
    <location>
        <position position="186"/>
    </location>
</feature>
<comment type="catalytic activity">
    <reaction evidence="1 9">
        <text>D-alanyl-D-alanine + H2O = 2 D-alanine</text>
        <dbReference type="Rhea" id="RHEA:20661"/>
        <dbReference type="ChEBI" id="CHEBI:15377"/>
        <dbReference type="ChEBI" id="CHEBI:57416"/>
        <dbReference type="ChEBI" id="CHEBI:57822"/>
        <dbReference type="EC" id="3.4.13.22"/>
    </reaction>
</comment>
<keyword evidence="5 9" id="KW-0862">Zinc</keyword>
<dbReference type="PANTHER" id="PTHR43126:SF2">
    <property type="entry name" value="D-ALANYL-D-ALANINE DIPEPTIDASE"/>
    <property type="match status" value="1"/>
</dbReference>
<dbReference type="AlphaFoldDB" id="A0A2N0Z9R2"/>
<accession>A0A2N0Z9R2</accession>
<evidence type="ECO:0000256" key="6">
    <source>
        <dbReference type="ARBA" id="ARBA00022997"/>
    </source>
</evidence>
<dbReference type="GO" id="GO:0160237">
    <property type="term" value="F:D-Ala-D-Ala dipeptidase activity"/>
    <property type="evidence" value="ECO:0007669"/>
    <property type="project" value="UniProtKB-EC"/>
</dbReference>
<dbReference type="CDD" id="cd14843">
    <property type="entry name" value="D-Ala-D-Ala_dipeptidase_like"/>
    <property type="match status" value="1"/>
</dbReference>
<comment type="cofactor">
    <cofactor evidence="9">
        <name>Zn(2+)</name>
        <dbReference type="ChEBI" id="CHEBI:29105"/>
    </cofactor>
    <text evidence="9">Binds 1 zinc ion per subunit.</text>
</comment>
<comment type="caution">
    <text evidence="10">The sequence shown here is derived from an EMBL/GenBank/DDBJ whole genome shotgun (WGS) entry which is preliminary data.</text>
</comment>
<dbReference type="GO" id="GO:0008237">
    <property type="term" value="F:metallopeptidase activity"/>
    <property type="evidence" value="ECO:0007669"/>
    <property type="project" value="UniProtKB-KW"/>
</dbReference>
<proteinExistence type="inferred from homology"/>
<protein>
    <recommendedName>
        <fullName evidence="9">D-alanyl-D-alanine dipeptidase</fullName>
        <shortName evidence="9">D-Ala-D-Ala dipeptidase</shortName>
        <ecNumber evidence="9">3.4.13.22</ecNumber>
    </recommendedName>
</protein>
<dbReference type="InterPro" id="IPR000755">
    <property type="entry name" value="A_A_dipeptidase"/>
</dbReference>
<dbReference type="EC" id="3.4.13.22" evidence="9"/>